<name>A0AAD9Q9U0_ACRCE</name>
<evidence type="ECO:0000256" key="1">
    <source>
        <dbReference type="SAM" id="MobiDB-lite"/>
    </source>
</evidence>
<reference evidence="2" key="2">
    <citation type="journal article" date="2023" name="Science">
        <title>Genomic signatures of disease resistance in endangered staghorn corals.</title>
        <authorList>
            <person name="Vollmer S.V."/>
            <person name="Selwyn J.D."/>
            <person name="Despard B.A."/>
            <person name="Roesel C.L."/>
        </authorList>
    </citation>
    <scope>NUCLEOTIDE SEQUENCE</scope>
    <source>
        <strain evidence="2">K2</strain>
    </source>
</reference>
<feature type="compositionally biased region" description="Polar residues" evidence="1">
    <location>
        <begin position="150"/>
        <end position="166"/>
    </location>
</feature>
<evidence type="ECO:0000313" key="3">
    <source>
        <dbReference type="Proteomes" id="UP001249851"/>
    </source>
</evidence>
<feature type="region of interest" description="Disordered" evidence="1">
    <location>
        <begin position="139"/>
        <end position="172"/>
    </location>
</feature>
<accession>A0AAD9Q9U0</accession>
<comment type="caution">
    <text evidence="2">The sequence shown here is derived from an EMBL/GenBank/DDBJ whole genome shotgun (WGS) entry which is preliminary data.</text>
</comment>
<protein>
    <submittedName>
        <fullName evidence="2">Uncharacterized protein</fullName>
    </submittedName>
</protein>
<gene>
    <name evidence="2" type="ORF">P5673_020863</name>
</gene>
<organism evidence="2 3">
    <name type="scientific">Acropora cervicornis</name>
    <name type="common">Staghorn coral</name>
    <dbReference type="NCBI Taxonomy" id="6130"/>
    <lineage>
        <taxon>Eukaryota</taxon>
        <taxon>Metazoa</taxon>
        <taxon>Cnidaria</taxon>
        <taxon>Anthozoa</taxon>
        <taxon>Hexacorallia</taxon>
        <taxon>Scleractinia</taxon>
        <taxon>Astrocoeniina</taxon>
        <taxon>Acroporidae</taxon>
        <taxon>Acropora</taxon>
    </lineage>
</organism>
<sequence>MPKINHLLFHRIKCWRKWRGIPRTTNHLEFHEREHCGISKRASDKAEAQPSTSSSTACILDANPSNTEEKDSVATKITEMDESFLSYFKGYQGTTCSQDNQALPDNFSLSLSAGSRKEYDEFSAHSKTTFKKGFALAIRKLPKQNREKPANNTHAAETPHSSSKSSGGLYPK</sequence>
<proteinExistence type="predicted"/>
<dbReference type="EMBL" id="JARQWQ010000052">
    <property type="protein sequence ID" value="KAK2557016.1"/>
    <property type="molecule type" value="Genomic_DNA"/>
</dbReference>
<reference evidence="2" key="1">
    <citation type="journal article" date="2023" name="G3 (Bethesda)">
        <title>Whole genome assembly and annotation of the endangered Caribbean coral Acropora cervicornis.</title>
        <authorList>
            <person name="Selwyn J.D."/>
            <person name="Vollmer S.V."/>
        </authorList>
    </citation>
    <scope>NUCLEOTIDE SEQUENCE</scope>
    <source>
        <strain evidence="2">K2</strain>
    </source>
</reference>
<dbReference type="AlphaFoldDB" id="A0AAD9Q9U0"/>
<keyword evidence="3" id="KW-1185">Reference proteome</keyword>
<feature type="region of interest" description="Disordered" evidence="1">
    <location>
        <begin position="40"/>
        <end position="73"/>
    </location>
</feature>
<evidence type="ECO:0000313" key="2">
    <source>
        <dbReference type="EMBL" id="KAK2557016.1"/>
    </source>
</evidence>
<dbReference type="Proteomes" id="UP001249851">
    <property type="component" value="Unassembled WGS sequence"/>
</dbReference>